<dbReference type="PROSITE" id="PS50011">
    <property type="entry name" value="PROTEIN_KINASE_DOM"/>
    <property type="match status" value="1"/>
</dbReference>
<organism evidence="8 9">
    <name type="scientific">Verticillium longisporum</name>
    <name type="common">Verticillium dahliae var. longisporum</name>
    <dbReference type="NCBI Taxonomy" id="100787"/>
    <lineage>
        <taxon>Eukaryota</taxon>
        <taxon>Fungi</taxon>
        <taxon>Dikarya</taxon>
        <taxon>Ascomycota</taxon>
        <taxon>Pezizomycotina</taxon>
        <taxon>Sordariomycetes</taxon>
        <taxon>Hypocreomycetidae</taxon>
        <taxon>Glomerellales</taxon>
        <taxon>Plectosphaerellaceae</taxon>
        <taxon>Verticillium</taxon>
    </lineage>
</organism>
<evidence type="ECO:0000259" key="7">
    <source>
        <dbReference type="PROSITE" id="PS50011"/>
    </source>
</evidence>
<dbReference type="PANTHER" id="PTHR24056">
    <property type="entry name" value="CELL DIVISION PROTEIN KINASE"/>
    <property type="match status" value="1"/>
</dbReference>
<protein>
    <recommendedName>
        <fullName evidence="1">cyclin-dependent kinase</fullName>
        <ecNumber evidence="1">2.7.11.22</ecNumber>
    </recommendedName>
</protein>
<evidence type="ECO:0000256" key="5">
    <source>
        <dbReference type="ARBA" id="ARBA00048367"/>
    </source>
</evidence>
<dbReference type="GO" id="GO:0004693">
    <property type="term" value="F:cyclin-dependent protein serine/threonine kinase activity"/>
    <property type="evidence" value="ECO:0007669"/>
    <property type="project" value="UniProtKB-EC"/>
</dbReference>
<proteinExistence type="predicted"/>
<gene>
    <name evidence="8" type="ORF">BN1708_010104</name>
</gene>
<evidence type="ECO:0000313" key="9">
    <source>
        <dbReference type="Proteomes" id="UP000044602"/>
    </source>
</evidence>
<comment type="catalytic activity">
    <reaction evidence="4">
        <text>L-threonyl-[protein] + ATP = O-phospho-L-threonyl-[protein] + ADP + H(+)</text>
        <dbReference type="Rhea" id="RHEA:46608"/>
        <dbReference type="Rhea" id="RHEA-COMP:11060"/>
        <dbReference type="Rhea" id="RHEA-COMP:11605"/>
        <dbReference type="ChEBI" id="CHEBI:15378"/>
        <dbReference type="ChEBI" id="CHEBI:30013"/>
        <dbReference type="ChEBI" id="CHEBI:30616"/>
        <dbReference type="ChEBI" id="CHEBI:61977"/>
        <dbReference type="ChEBI" id="CHEBI:456216"/>
        <dbReference type="EC" id="2.7.11.22"/>
    </reaction>
</comment>
<sequence length="310" mass="35134">MSDTKRHTRFIEEPSSIQVGPAIAEPDTARSGGVLSPKLHRGAGSPTQPEEKSTLLRPRGFPVKPTIERHEAKFVNVFTGSPWNRYDVRYRINLGYSFGVVVARDTSHARMIRTITGPNIEEQLQRFRQLCHSNIVKTVEIYNCFHQEDNFLVSELMLTSLRHICRSPIYPTEQQLSSILHQVLCGEKFLLENNLVHEQLSAANILVNYAGEVKISDIESCRRDGDGTKLLESFSRLMMKLMDKEKSVSAAIGLSHPDNWSHEAIDMFATAVSKPGVNELLDHGYLQKRKQTELVWLVPLVLISAKHDRH</sequence>
<keyword evidence="3" id="KW-0067">ATP-binding</keyword>
<dbReference type="EC" id="2.7.11.22" evidence="1"/>
<dbReference type="Gene3D" id="1.10.510.10">
    <property type="entry name" value="Transferase(Phosphotransferase) domain 1"/>
    <property type="match status" value="1"/>
</dbReference>
<dbReference type="SUPFAM" id="SSF56112">
    <property type="entry name" value="Protein kinase-like (PK-like)"/>
    <property type="match status" value="1"/>
</dbReference>
<dbReference type="Proteomes" id="UP000044602">
    <property type="component" value="Unassembled WGS sequence"/>
</dbReference>
<keyword evidence="2" id="KW-0547">Nucleotide-binding</keyword>
<accession>A0A0G4KNF0</accession>
<reference evidence="8 9" key="1">
    <citation type="submission" date="2015-05" db="EMBL/GenBank/DDBJ databases">
        <authorList>
            <person name="Wang D.B."/>
            <person name="Wang M."/>
        </authorList>
    </citation>
    <scope>NUCLEOTIDE SEQUENCE [LARGE SCALE GENOMIC DNA]</scope>
    <source>
        <strain evidence="8">VL1</strain>
    </source>
</reference>
<evidence type="ECO:0000256" key="4">
    <source>
        <dbReference type="ARBA" id="ARBA00047811"/>
    </source>
</evidence>
<dbReference type="InterPro" id="IPR001245">
    <property type="entry name" value="Ser-Thr/Tyr_kinase_cat_dom"/>
</dbReference>
<comment type="catalytic activity">
    <reaction evidence="5">
        <text>L-seryl-[protein] + ATP = O-phospho-L-seryl-[protein] + ADP + H(+)</text>
        <dbReference type="Rhea" id="RHEA:17989"/>
        <dbReference type="Rhea" id="RHEA-COMP:9863"/>
        <dbReference type="Rhea" id="RHEA-COMP:11604"/>
        <dbReference type="ChEBI" id="CHEBI:15378"/>
        <dbReference type="ChEBI" id="CHEBI:29999"/>
        <dbReference type="ChEBI" id="CHEBI:30616"/>
        <dbReference type="ChEBI" id="CHEBI:83421"/>
        <dbReference type="ChEBI" id="CHEBI:456216"/>
        <dbReference type="EC" id="2.7.11.22"/>
    </reaction>
</comment>
<feature type="region of interest" description="Disordered" evidence="6">
    <location>
        <begin position="1"/>
        <end position="55"/>
    </location>
</feature>
<evidence type="ECO:0000313" key="8">
    <source>
        <dbReference type="EMBL" id="CRK11297.1"/>
    </source>
</evidence>
<evidence type="ECO:0000256" key="1">
    <source>
        <dbReference type="ARBA" id="ARBA00012425"/>
    </source>
</evidence>
<dbReference type="AlphaFoldDB" id="A0A0G4KNF0"/>
<evidence type="ECO:0000256" key="2">
    <source>
        <dbReference type="ARBA" id="ARBA00022741"/>
    </source>
</evidence>
<dbReference type="Pfam" id="PF07714">
    <property type="entry name" value="PK_Tyr_Ser-Thr"/>
    <property type="match status" value="1"/>
</dbReference>
<dbReference type="GO" id="GO:0005634">
    <property type="term" value="C:nucleus"/>
    <property type="evidence" value="ECO:0007669"/>
    <property type="project" value="TreeGrafter"/>
</dbReference>
<dbReference type="SMART" id="SM00220">
    <property type="entry name" value="S_TKc"/>
    <property type="match status" value="1"/>
</dbReference>
<evidence type="ECO:0000256" key="6">
    <source>
        <dbReference type="SAM" id="MobiDB-lite"/>
    </source>
</evidence>
<dbReference type="EMBL" id="CVQH01002780">
    <property type="protein sequence ID" value="CRK11297.1"/>
    <property type="molecule type" value="Genomic_DNA"/>
</dbReference>
<keyword evidence="9" id="KW-1185">Reference proteome</keyword>
<dbReference type="GO" id="GO:0005524">
    <property type="term" value="F:ATP binding"/>
    <property type="evidence" value="ECO:0007669"/>
    <property type="project" value="UniProtKB-KW"/>
</dbReference>
<dbReference type="InterPro" id="IPR011009">
    <property type="entry name" value="Kinase-like_dom_sf"/>
</dbReference>
<name>A0A0G4KNF0_VERLO</name>
<dbReference type="InterPro" id="IPR000719">
    <property type="entry name" value="Prot_kinase_dom"/>
</dbReference>
<dbReference type="STRING" id="100787.A0A0G4KNF0"/>
<feature type="domain" description="Protein kinase" evidence="7">
    <location>
        <begin position="86"/>
        <end position="310"/>
    </location>
</feature>
<dbReference type="InterPro" id="IPR050108">
    <property type="entry name" value="CDK"/>
</dbReference>
<evidence type="ECO:0000256" key="3">
    <source>
        <dbReference type="ARBA" id="ARBA00022840"/>
    </source>
</evidence>